<evidence type="ECO:0000256" key="5">
    <source>
        <dbReference type="ARBA" id="ARBA00023295"/>
    </source>
</evidence>
<dbReference type="AlphaFoldDB" id="A0A5N6QK39"/>
<keyword evidence="11" id="KW-1185">Reference proteome</keyword>
<evidence type="ECO:0000256" key="7">
    <source>
        <dbReference type="ARBA" id="ARBA00033417"/>
    </source>
</evidence>
<evidence type="ECO:0000256" key="8">
    <source>
        <dbReference type="RuleBase" id="RU004335"/>
    </source>
</evidence>
<dbReference type="GO" id="GO:0042973">
    <property type="term" value="F:glucan endo-1,3-beta-D-glucosidase activity"/>
    <property type="evidence" value="ECO:0007669"/>
    <property type="project" value="UniProtKB-EC"/>
</dbReference>
<gene>
    <name evidence="10" type="ORF">FH972_003014</name>
</gene>
<sequence>MEVFWSSVLMIAFGIAAIRAEFDHVGVVHGKAGNDIPDANSVVELCHKYGNEAIPGTFGEYVAPAIQNIKNELLEHDVKIKLTTGVSTSVLSATFPPSNVTKEGLFKCNAELSLVVGVSGWPSGGNGNFTTPALAVMLMFNHNLMRRLAKIEGTPTRSAYPVTGFVYTMFNENMRPACPCQHFGLFNTNKTPAYRFHVPGFSQG</sequence>
<keyword evidence="4" id="KW-0378">Hydrolase</keyword>
<evidence type="ECO:0000256" key="2">
    <source>
        <dbReference type="ARBA" id="ARBA00008773"/>
    </source>
</evidence>
<dbReference type="PANTHER" id="PTHR32227">
    <property type="entry name" value="GLUCAN ENDO-1,3-BETA-GLUCOSIDASE BG1-RELATED-RELATED"/>
    <property type="match status" value="1"/>
</dbReference>
<dbReference type="Proteomes" id="UP000327013">
    <property type="component" value="Chromosome 1"/>
</dbReference>
<evidence type="ECO:0000256" key="6">
    <source>
        <dbReference type="ARBA" id="ARBA00033335"/>
    </source>
</evidence>
<evidence type="ECO:0000313" key="10">
    <source>
        <dbReference type="EMBL" id="KAE7998470.1"/>
    </source>
</evidence>
<dbReference type="OrthoDB" id="941679at2759"/>
<feature type="signal peptide" evidence="9">
    <location>
        <begin position="1"/>
        <end position="20"/>
    </location>
</feature>
<protein>
    <recommendedName>
        <fullName evidence="3">glucan endo-1,3-beta-D-glucosidase</fullName>
        <ecNumber evidence="3">3.2.1.39</ecNumber>
    </recommendedName>
    <alternativeName>
        <fullName evidence="6">(1-&gt;3)-beta-glucan endohydrolase</fullName>
    </alternativeName>
    <alternativeName>
        <fullName evidence="7">Beta-1,3-endoglucanase</fullName>
    </alternativeName>
</protein>
<evidence type="ECO:0000256" key="1">
    <source>
        <dbReference type="ARBA" id="ARBA00000382"/>
    </source>
</evidence>
<reference evidence="10 11" key="1">
    <citation type="submission" date="2019-06" db="EMBL/GenBank/DDBJ databases">
        <title>A chromosomal-level reference genome of Carpinus fangiana (Coryloideae, Betulaceae).</title>
        <authorList>
            <person name="Yang X."/>
            <person name="Wang Z."/>
            <person name="Zhang L."/>
            <person name="Hao G."/>
            <person name="Liu J."/>
            <person name="Yang Y."/>
        </authorList>
    </citation>
    <scope>NUCLEOTIDE SEQUENCE [LARGE SCALE GENOMIC DNA]</scope>
    <source>
        <strain evidence="10">Cfa_2016G</strain>
        <tissue evidence="10">Leaf</tissue>
    </source>
</reference>
<dbReference type="Gene3D" id="3.20.20.80">
    <property type="entry name" value="Glycosidases"/>
    <property type="match status" value="2"/>
</dbReference>
<evidence type="ECO:0000256" key="4">
    <source>
        <dbReference type="ARBA" id="ARBA00022801"/>
    </source>
</evidence>
<evidence type="ECO:0000256" key="9">
    <source>
        <dbReference type="SAM" id="SignalP"/>
    </source>
</evidence>
<comment type="similarity">
    <text evidence="2 8">Belongs to the glycosyl hydrolase 17 family.</text>
</comment>
<evidence type="ECO:0000256" key="3">
    <source>
        <dbReference type="ARBA" id="ARBA00012780"/>
    </source>
</evidence>
<dbReference type="GO" id="GO:0005975">
    <property type="term" value="P:carbohydrate metabolic process"/>
    <property type="evidence" value="ECO:0007669"/>
    <property type="project" value="InterPro"/>
</dbReference>
<accession>A0A5N6QK39</accession>
<dbReference type="Pfam" id="PF00332">
    <property type="entry name" value="Glyco_hydro_17"/>
    <property type="match status" value="1"/>
</dbReference>
<name>A0A5N6QK39_9ROSI</name>
<dbReference type="InterPro" id="IPR017853">
    <property type="entry name" value="GH"/>
</dbReference>
<dbReference type="InterPro" id="IPR044965">
    <property type="entry name" value="Glyco_hydro_17_plant"/>
</dbReference>
<evidence type="ECO:0000313" key="11">
    <source>
        <dbReference type="Proteomes" id="UP000327013"/>
    </source>
</evidence>
<organism evidence="10 11">
    <name type="scientific">Carpinus fangiana</name>
    <dbReference type="NCBI Taxonomy" id="176857"/>
    <lineage>
        <taxon>Eukaryota</taxon>
        <taxon>Viridiplantae</taxon>
        <taxon>Streptophyta</taxon>
        <taxon>Embryophyta</taxon>
        <taxon>Tracheophyta</taxon>
        <taxon>Spermatophyta</taxon>
        <taxon>Magnoliopsida</taxon>
        <taxon>eudicotyledons</taxon>
        <taxon>Gunneridae</taxon>
        <taxon>Pentapetalae</taxon>
        <taxon>rosids</taxon>
        <taxon>fabids</taxon>
        <taxon>Fagales</taxon>
        <taxon>Betulaceae</taxon>
        <taxon>Carpinus</taxon>
    </lineage>
</organism>
<dbReference type="EMBL" id="CM017321">
    <property type="protein sequence ID" value="KAE7998470.1"/>
    <property type="molecule type" value="Genomic_DNA"/>
</dbReference>
<proteinExistence type="inferred from homology"/>
<keyword evidence="5" id="KW-0326">Glycosidase</keyword>
<dbReference type="EC" id="3.2.1.39" evidence="3"/>
<dbReference type="InterPro" id="IPR000490">
    <property type="entry name" value="Glyco_hydro_17"/>
</dbReference>
<keyword evidence="9" id="KW-0732">Signal</keyword>
<comment type="catalytic activity">
    <reaction evidence="1">
        <text>Hydrolysis of (1-&gt;3)-beta-D-glucosidic linkages in (1-&gt;3)-beta-D-glucans.</text>
        <dbReference type="EC" id="3.2.1.39"/>
    </reaction>
</comment>
<dbReference type="SUPFAM" id="SSF51445">
    <property type="entry name" value="(Trans)glycosidases"/>
    <property type="match status" value="1"/>
</dbReference>
<feature type="chain" id="PRO_5024296971" description="glucan endo-1,3-beta-D-glucosidase" evidence="9">
    <location>
        <begin position="21"/>
        <end position="204"/>
    </location>
</feature>